<dbReference type="InParanoid" id="G0R0U5"/>
<name>G0R0U5_ICHMU</name>
<dbReference type="RefSeq" id="XP_004030141.1">
    <property type="nucleotide sequence ID" value="XM_004030093.1"/>
</dbReference>
<accession>G0R0U5</accession>
<dbReference type="EMBL" id="GL984204">
    <property type="protein sequence ID" value="EGR28905.1"/>
    <property type="molecule type" value="Genomic_DNA"/>
</dbReference>
<keyword evidence="2" id="KW-1185">Reference proteome</keyword>
<dbReference type="OrthoDB" id="312225at2759"/>
<dbReference type="eggNOG" id="KOG4276">
    <property type="taxonomic scope" value="Eukaryota"/>
</dbReference>
<dbReference type="GeneID" id="14904993"/>
<gene>
    <name evidence="1" type="ORF">IMG5_166990</name>
</gene>
<evidence type="ECO:0000313" key="1">
    <source>
        <dbReference type="EMBL" id="EGR28905.1"/>
    </source>
</evidence>
<sequence length="135" mass="15771">MSFFGVNLSKEKLLAPTCYTIKIRNSTTYVLLNWALEASIDNEDYIVIDQRKFWDENDSHFSYQCQMEREALKERGATSTYAIDQQRLQCILNQRQIKGFCYFRIKQISKNSHGSDNLNLSGFELYGKTFGNGWI</sequence>
<dbReference type="Proteomes" id="UP000008983">
    <property type="component" value="Unassembled WGS sequence"/>
</dbReference>
<dbReference type="AlphaFoldDB" id="G0R0U5"/>
<organism evidence="1 2">
    <name type="scientific">Ichthyophthirius multifiliis</name>
    <name type="common">White spot disease agent</name>
    <name type="synonym">Ich</name>
    <dbReference type="NCBI Taxonomy" id="5932"/>
    <lineage>
        <taxon>Eukaryota</taxon>
        <taxon>Sar</taxon>
        <taxon>Alveolata</taxon>
        <taxon>Ciliophora</taxon>
        <taxon>Intramacronucleata</taxon>
        <taxon>Oligohymenophorea</taxon>
        <taxon>Hymenostomatida</taxon>
        <taxon>Ophryoglenina</taxon>
        <taxon>Ichthyophthirius</taxon>
    </lineage>
</organism>
<evidence type="ECO:0000313" key="2">
    <source>
        <dbReference type="Proteomes" id="UP000008983"/>
    </source>
</evidence>
<protein>
    <submittedName>
        <fullName evidence="1">Uncharacterized protein</fullName>
    </submittedName>
</protein>
<reference evidence="1 2" key="1">
    <citation type="submission" date="2011-07" db="EMBL/GenBank/DDBJ databases">
        <authorList>
            <person name="Coyne R."/>
            <person name="Brami D."/>
            <person name="Johnson J."/>
            <person name="Hostetler J."/>
            <person name="Hannick L."/>
            <person name="Clark T."/>
            <person name="Cassidy-Hanley D."/>
            <person name="Inman J."/>
        </authorList>
    </citation>
    <scope>NUCLEOTIDE SEQUENCE [LARGE SCALE GENOMIC DNA]</scope>
    <source>
        <strain evidence="1 2">G5</strain>
    </source>
</reference>
<proteinExistence type="predicted"/>
<dbReference type="STRING" id="857967.G0R0U5"/>